<dbReference type="Proteomes" id="UP001175226">
    <property type="component" value="Unassembled WGS sequence"/>
</dbReference>
<organism evidence="1 2">
    <name type="scientific">Armillaria borealis</name>
    <dbReference type="NCBI Taxonomy" id="47425"/>
    <lineage>
        <taxon>Eukaryota</taxon>
        <taxon>Fungi</taxon>
        <taxon>Dikarya</taxon>
        <taxon>Basidiomycota</taxon>
        <taxon>Agaricomycotina</taxon>
        <taxon>Agaricomycetes</taxon>
        <taxon>Agaricomycetidae</taxon>
        <taxon>Agaricales</taxon>
        <taxon>Marasmiineae</taxon>
        <taxon>Physalacriaceae</taxon>
        <taxon>Armillaria</taxon>
    </lineage>
</organism>
<evidence type="ECO:0000313" key="2">
    <source>
        <dbReference type="Proteomes" id="UP001175226"/>
    </source>
</evidence>
<gene>
    <name evidence="1" type="ORF">EV421DRAFT_2039132</name>
</gene>
<reference evidence="1" key="1">
    <citation type="submission" date="2023-06" db="EMBL/GenBank/DDBJ databases">
        <authorList>
            <consortium name="Lawrence Berkeley National Laboratory"/>
            <person name="Ahrendt S."/>
            <person name="Sahu N."/>
            <person name="Indic B."/>
            <person name="Wong-Bajracharya J."/>
            <person name="Merenyi Z."/>
            <person name="Ke H.-M."/>
            <person name="Monk M."/>
            <person name="Kocsube S."/>
            <person name="Drula E."/>
            <person name="Lipzen A."/>
            <person name="Balint B."/>
            <person name="Henrissat B."/>
            <person name="Andreopoulos B."/>
            <person name="Martin F.M."/>
            <person name="Harder C.B."/>
            <person name="Rigling D."/>
            <person name="Ford K.L."/>
            <person name="Foster G.D."/>
            <person name="Pangilinan J."/>
            <person name="Papanicolaou A."/>
            <person name="Barry K."/>
            <person name="LaButti K."/>
            <person name="Viragh M."/>
            <person name="Koriabine M."/>
            <person name="Yan M."/>
            <person name="Riley R."/>
            <person name="Champramary S."/>
            <person name="Plett K.L."/>
            <person name="Tsai I.J."/>
            <person name="Slot J."/>
            <person name="Sipos G."/>
            <person name="Plett J."/>
            <person name="Nagy L.G."/>
            <person name="Grigoriev I.V."/>
        </authorList>
    </citation>
    <scope>NUCLEOTIDE SEQUENCE</scope>
    <source>
        <strain evidence="1">FPL87.14</strain>
    </source>
</reference>
<evidence type="ECO:0000313" key="1">
    <source>
        <dbReference type="EMBL" id="KAK0435348.1"/>
    </source>
</evidence>
<evidence type="ECO:0008006" key="3">
    <source>
        <dbReference type="Google" id="ProtNLM"/>
    </source>
</evidence>
<dbReference type="EMBL" id="JAUEPT010000063">
    <property type="protein sequence ID" value="KAK0435348.1"/>
    <property type="molecule type" value="Genomic_DNA"/>
</dbReference>
<accession>A0AA39MIS3</accession>
<proteinExistence type="predicted"/>
<protein>
    <recommendedName>
        <fullName evidence="3">F-box domain-containing protein</fullName>
    </recommendedName>
</protein>
<sequence>MSSNSAMTSFDQVQPQAPINLLPDELLLEIFAFGTRCSKYGRTFPFLIATVYRSWRLLAINEARLWTSLTVIPSTDVPALPSDGPCDSVTIFPREAFILERSGDRDLDFETPHVCHRSESFTDGHFAVLSSLLAEHAHRIRSFKVVSRNWPEIRCLCEDLDLADMPRLQTWNIVSATNLAFKDVYDDNEPDTISSICVLADAFDSTSLPIPIQDLQESSSLLYPALTDVAVSGVPTNWGMFSASNLRKLCFENHPWRNRLTMETLHGILCNSQDTLDSRAENRVTLPRVEHLDIGYSYPEEACHVLQTFDFPALHELWLQADGREFDSSVFVDVMKYLPVENLDDLSLIRIYVPPGEFPDPDLVRDGNITEGSLPLLLQFIRRLGLLQNFSISLYPDTFLNYRKGDTINMAILKELWMQEHTEDSNVGIVPFLRERLELGTVDGEYVGPVLEDMTLVIRSRVYDEVKKYFGLSKSTLPLRY</sequence>
<keyword evidence="2" id="KW-1185">Reference proteome</keyword>
<dbReference type="AlphaFoldDB" id="A0AA39MIS3"/>
<comment type="caution">
    <text evidence="1">The sequence shown here is derived from an EMBL/GenBank/DDBJ whole genome shotgun (WGS) entry which is preliminary data.</text>
</comment>
<name>A0AA39MIS3_9AGAR</name>